<gene>
    <name evidence="1" type="ORF">US29_C0007G0011</name>
</gene>
<dbReference type="Gene3D" id="1.20.58.1000">
    <property type="entry name" value="Metal-sensitive repressor, helix protomer"/>
    <property type="match status" value="1"/>
</dbReference>
<protein>
    <submittedName>
        <fullName evidence="1">Uncharacterized protein</fullName>
    </submittedName>
</protein>
<dbReference type="Proteomes" id="UP000033886">
    <property type="component" value="Unassembled WGS sequence"/>
</dbReference>
<dbReference type="GO" id="GO:0045892">
    <property type="term" value="P:negative regulation of DNA-templated transcription"/>
    <property type="evidence" value="ECO:0007669"/>
    <property type="project" value="UniProtKB-ARBA"/>
</dbReference>
<evidence type="ECO:0000313" key="1">
    <source>
        <dbReference type="EMBL" id="KKQ17537.1"/>
    </source>
</evidence>
<dbReference type="InterPro" id="IPR003735">
    <property type="entry name" value="Metal_Tscrpt_repr"/>
</dbReference>
<dbReference type="GO" id="GO:0046872">
    <property type="term" value="F:metal ion binding"/>
    <property type="evidence" value="ECO:0007669"/>
    <property type="project" value="InterPro"/>
</dbReference>
<proteinExistence type="predicted"/>
<name>A0A0G0FI36_9BACT</name>
<accession>A0A0G0FI36</accession>
<dbReference type="PANTHER" id="PTHR33677:SF3">
    <property type="entry name" value="COPPER-SENSING TRANSCRIPTIONAL REPRESSOR RICR"/>
    <property type="match status" value="1"/>
</dbReference>
<organism evidence="1 2">
    <name type="scientific">candidate division WS6 bacterium GW2011_GWF1_36_8</name>
    <dbReference type="NCBI Taxonomy" id="1619098"/>
    <lineage>
        <taxon>Bacteria</taxon>
        <taxon>Candidatus Dojkabacteria</taxon>
    </lineage>
</organism>
<sequence length="94" mass="10707">MQSYNAHKWCIALNISFAYTFVMTYSKGIQNRINRVEGQVKGVKKMVMEGETNIKVMTQLQACISSLESLKVEMIKQEMKQSLVEDVKKSLGLT</sequence>
<reference evidence="1 2" key="1">
    <citation type="journal article" date="2015" name="Nature">
        <title>rRNA introns, odd ribosomes, and small enigmatic genomes across a large radiation of phyla.</title>
        <authorList>
            <person name="Brown C.T."/>
            <person name="Hug L.A."/>
            <person name="Thomas B.C."/>
            <person name="Sharon I."/>
            <person name="Castelle C.J."/>
            <person name="Singh A."/>
            <person name="Wilkins M.J."/>
            <person name="Williams K.H."/>
            <person name="Banfield J.F."/>
        </authorList>
    </citation>
    <scope>NUCLEOTIDE SEQUENCE [LARGE SCALE GENOMIC DNA]</scope>
</reference>
<comment type="caution">
    <text evidence="1">The sequence shown here is derived from an EMBL/GenBank/DDBJ whole genome shotgun (WGS) entry which is preliminary data.</text>
</comment>
<dbReference type="AlphaFoldDB" id="A0A0G0FI36"/>
<dbReference type="InterPro" id="IPR038390">
    <property type="entry name" value="Metal_Tscrpt_repr_sf"/>
</dbReference>
<evidence type="ECO:0000313" key="2">
    <source>
        <dbReference type="Proteomes" id="UP000033886"/>
    </source>
</evidence>
<dbReference type="EMBL" id="LBSK01000007">
    <property type="protein sequence ID" value="KKQ17537.1"/>
    <property type="molecule type" value="Genomic_DNA"/>
</dbReference>
<dbReference type="GO" id="GO:0003677">
    <property type="term" value="F:DNA binding"/>
    <property type="evidence" value="ECO:0007669"/>
    <property type="project" value="InterPro"/>
</dbReference>
<dbReference type="Pfam" id="PF02583">
    <property type="entry name" value="Trns_repr_metal"/>
    <property type="match status" value="1"/>
</dbReference>
<dbReference type="PANTHER" id="PTHR33677">
    <property type="entry name" value="TRANSCRIPTIONAL REPRESSOR FRMR-RELATED"/>
    <property type="match status" value="1"/>
</dbReference>